<dbReference type="Gene3D" id="2.40.260.10">
    <property type="entry name" value="Sortase"/>
    <property type="match status" value="1"/>
</dbReference>
<protein>
    <submittedName>
        <fullName evidence="3">Class D sortase</fullName>
    </submittedName>
</protein>
<dbReference type="InterPro" id="IPR023365">
    <property type="entry name" value="Sortase_dom-sf"/>
</dbReference>
<keyword evidence="4" id="KW-1185">Reference proteome</keyword>
<dbReference type="CDD" id="cd06166">
    <property type="entry name" value="Sortase_D_2"/>
    <property type="match status" value="1"/>
</dbReference>
<dbReference type="Proteomes" id="UP000441354">
    <property type="component" value="Unassembled WGS sequence"/>
</dbReference>
<evidence type="ECO:0000256" key="1">
    <source>
        <dbReference type="ARBA" id="ARBA00022801"/>
    </source>
</evidence>
<gene>
    <name evidence="3" type="ORF">F7732_10695</name>
</gene>
<proteinExistence type="predicted"/>
<sequence>MRSVVGVVFLLAGGLLLLFPQYEKRAYHEEQEELITAFEQLGEWETAALADGDLEQNQQAEYVVAKDARGMLSIPAIDLEMLFFDGVSVDALNKGAGIIEPEKKMGVQNVSIAGHRGATYGKQFNRLNELKVQDELHVKMDQEDYTFIVDKVFVVDQKQVDVLSDKESPYLTLVTCTPIGEENPTDRLIVQGKLVNKEEV</sequence>
<dbReference type="GO" id="GO:0016787">
    <property type="term" value="F:hydrolase activity"/>
    <property type="evidence" value="ECO:0007669"/>
    <property type="project" value="UniProtKB-KW"/>
</dbReference>
<dbReference type="Pfam" id="PF04203">
    <property type="entry name" value="Sortase"/>
    <property type="match status" value="1"/>
</dbReference>
<name>A0A7V7RM91_9BACI</name>
<keyword evidence="1" id="KW-0378">Hydrolase</keyword>
<accession>A0A7V7RM91</accession>
<dbReference type="EMBL" id="WBOT01000003">
    <property type="protein sequence ID" value="KAB2333031.1"/>
    <property type="molecule type" value="Genomic_DNA"/>
</dbReference>
<reference evidence="3 4" key="1">
    <citation type="journal article" date="2014" name="Arch. Microbiol.">
        <title>Bacillus mesophilum sp. nov., strain IITR-54T, a novel 4-chlorobiphenyl dechlorinating bacterium.</title>
        <authorList>
            <person name="Manickam N."/>
            <person name="Singh N.K."/>
            <person name="Bajaj A."/>
            <person name="Kumar R.M."/>
            <person name="Kaur G."/>
            <person name="Kaur N."/>
            <person name="Bala M."/>
            <person name="Kumar A."/>
            <person name="Mayilraj S."/>
        </authorList>
    </citation>
    <scope>NUCLEOTIDE SEQUENCE [LARGE SCALE GENOMIC DNA]</scope>
    <source>
        <strain evidence="3 4">IITR-54</strain>
    </source>
</reference>
<evidence type="ECO:0000256" key="2">
    <source>
        <dbReference type="PIRSR" id="PIRSR605754-1"/>
    </source>
</evidence>
<feature type="active site" description="Proton donor/acceptor" evidence="2">
    <location>
        <position position="115"/>
    </location>
</feature>
<organism evidence="3 4">
    <name type="scientific">Bacillus mesophilum</name>
    <dbReference type="NCBI Taxonomy" id="1071718"/>
    <lineage>
        <taxon>Bacteria</taxon>
        <taxon>Bacillati</taxon>
        <taxon>Bacillota</taxon>
        <taxon>Bacilli</taxon>
        <taxon>Bacillales</taxon>
        <taxon>Bacillaceae</taxon>
        <taxon>Bacillus</taxon>
    </lineage>
</organism>
<evidence type="ECO:0000313" key="3">
    <source>
        <dbReference type="EMBL" id="KAB2333031.1"/>
    </source>
</evidence>
<dbReference type="OrthoDB" id="154054at2"/>
<dbReference type="NCBIfam" id="TIGR01076">
    <property type="entry name" value="sortase_fam"/>
    <property type="match status" value="1"/>
</dbReference>
<dbReference type="SUPFAM" id="SSF63817">
    <property type="entry name" value="Sortase"/>
    <property type="match status" value="1"/>
</dbReference>
<dbReference type="InterPro" id="IPR042000">
    <property type="entry name" value="Sortase_D_2"/>
</dbReference>
<dbReference type="InterPro" id="IPR005754">
    <property type="entry name" value="Sortase"/>
</dbReference>
<dbReference type="AlphaFoldDB" id="A0A7V7RM91"/>
<feature type="active site" description="Acyl-thioester intermediate" evidence="2">
    <location>
        <position position="176"/>
    </location>
</feature>
<comment type="caution">
    <text evidence="3">The sequence shown here is derived from an EMBL/GenBank/DDBJ whole genome shotgun (WGS) entry which is preliminary data.</text>
</comment>
<evidence type="ECO:0000313" key="4">
    <source>
        <dbReference type="Proteomes" id="UP000441354"/>
    </source>
</evidence>